<organism evidence="2 3">
    <name type="scientific">Pseudoalteromonas luteoviolacea</name>
    <dbReference type="NCBI Taxonomy" id="43657"/>
    <lineage>
        <taxon>Bacteria</taxon>
        <taxon>Pseudomonadati</taxon>
        <taxon>Pseudomonadota</taxon>
        <taxon>Gammaproteobacteria</taxon>
        <taxon>Alteromonadales</taxon>
        <taxon>Pseudoalteromonadaceae</taxon>
        <taxon>Pseudoalteromonas</taxon>
    </lineage>
</organism>
<reference evidence="3" key="1">
    <citation type="submission" date="2016-07" db="EMBL/GenBank/DDBJ databases">
        <authorList>
            <person name="Florea S."/>
            <person name="Webb J.S."/>
            <person name="Jaromczyk J."/>
            <person name="Schardl C.L."/>
        </authorList>
    </citation>
    <scope>NUCLEOTIDE SEQUENCE [LARGE SCALE GENOMIC DNA]</scope>
    <source>
        <strain evidence="3">IPB1</strain>
    </source>
</reference>
<comment type="caution">
    <text evidence="2">The sequence shown here is derived from an EMBL/GenBank/DDBJ whole genome shotgun (WGS) entry which is preliminary data.</text>
</comment>
<evidence type="ECO:0000313" key="3">
    <source>
        <dbReference type="Proteomes" id="UP000093366"/>
    </source>
</evidence>
<gene>
    <name evidence="2" type="ORF">A7985_15585</name>
</gene>
<dbReference type="Pfam" id="PF05299">
    <property type="entry name" value="Peptidase_M61"/>
    <property type="match status" value="1"/>
</dbReference>
<dbReference type="AlphaFoldDB" id="A0A1C0TP63"/>
<name>A0A1C0TP63_9GAMM</name>
<feature type="domain" description="Peptidase M61 catalytic" evidence="1">
    <location>
        <begin position="119"/>
        <end position="178"/>
    </location>
</feature>
<dbReference type="EMBL" id="MAUJ01000005">
    <property type="protein sequence ID" value="OCQ20673.1"/>
    <property type="molecule type" value="Genomic_DNA"/>
</dbReference>
<evidence type="ECO:0000259" key="1">
    <source>
        <dbReference type="Pfam" id="PF05299"/>
    </source>
</evidence>
<proteinExistence type="predicted"/>
<dbReference type="Gene3D" id="1.10.390.10">
    <property type="entry name" value="Neutral Protease Domain 2"/>
    <property type="match status" value="1"/>
</dbReference>
<protein>
    <recommendedName>
        <fullName evidence="1">Peptidase M61 catalytic domain-containing protein</fullName>
    </recommendedName>
</protein>
<dbReference type="Proteomes" id="UP000093366">
    <property type="component" value="Unassembled WGS sequence"/>
</dbReference>
<dbReference type="InterPro" id="IPR007963">
    <property type="entry name" value="Peptidase_M61_catalytic"/>
</dbReference>
<evidence type="ECO:0000313" key="2">
    <source>
        <dbReference type="EMBL" id="OCQ20673.1"/>
    </source>
</evidence>
<accession>A0A1C0TP63</accession>
<sequence length="284" mass="32402">MAVLVCILISPLSVFSREVIVDFDSQPLSSKQQAVVSQWLNYGLHAVANTLGPISQKSVPIKITATSASEPVPWGQVVRGKIDGIEMRIGQFNHLEELKSDWTLYHELSHLYHPLFAYRDFWLAEGLATYFQNIVMLQNAIYSQEEFVARMRAGLERGKAATRTHIGRLDKVSLNMWRLRAYQRVYWTGAAFFIEADALLKKSGSRYNVAQLLAQYQTCCRAKESEGASYSAREFVTRLDSLSGKKIFLPLYERYRTTKHFPEIDDEQLALLINVYPQIGQSLQ</sequence>
<dbReference type="InterPro" id="IPR027268">
    <property type="entry name" value="Peptidase_M4/M1_CTD_sf"/>
</dbReference>